<feature type="transmembrane region" description="Helical" evidence="9">
    <location>
        <begin position="12"/>
        <end position="31"/>
    </location>
</feature>
<evidence type="ECO:0000256" key="8">
    <source>
        <dbReference type="ARBA" id="ARBA00023136"/>
    </source>
</evidence>
<protein>
    <submittedName>
        <fullName evidence="10">Uncharacterized protein</fullName>
    </submittedName>
</protein>
<evidence type="ECO:0000256" key="3">
    <source>
        <dbReference type="ARBA" id="ARBA00022448"/>
    </source>
</evidence>
<keyword evidence="8 9" id="KW-0472">Membrane</keyword>
<dbReference type="AlphaFoldDB" id="A0A6B2LPK1"/>
<dbReference type="Pfam" id="PF09801">
    <property type="entry name" value="SYS1"/>
    <property type="match status" value="1"/>
</dbReference>
<dbReference type="InterPro" id="IPR019185">
    <property type="entry name" value="Integral_membrane_SYS1-rel"/>
</dbReference>
<name>A0A6B2LPK1_9EUKA</name>
<evidence type="ECO:0000256" key="2">
    <source>
        <dbReference type="ARBA" id="ARBA00008160"/>
    </source>
</evidence>
<keyword evidence="4 9" id="KW-0812">Transmembrane</keyword>
<evidence type="ECO:0000256" key="1">
    <source>
        <dbReference type="ARBA" id="ARBA00004653"/>
    </source>
</evidence>
<dbReference type="GO" id="GO:0005802">
    <property type="term" value="C:trans-Golgi network"/>
    <property type="evidence" value="ECO:0007669"/>
    <property type="project" value="TreeGrafter"/>
</dbReference>
<dbReference type="GO" id="GO:0006895">
    <property type="term" value="P:Golgi to endosome transport"/>
    <property type="evidence" value="ECO:0007669"/>
    <property type="project" value="TreeGrafter"/>
</dbReference>
<evidence type="ECO:0000256" key="4">
    <source>
        <dbReference type="ARBA" id="ARBA00022692"/>
    </source>
</evidence>
<sequence>MIVAQILCIQFSYYVAVGFLVVVLDAFFGVLPSLDQLFDGRQISFQMTSNIGSTISLFLAPIPSALVILYVVGKAKKVLDFTVSKFLIHLVICSSYGGFPTTWVWWVSHLVSVTLETLLAEFLCLRSEHTELMKHSTVTNV</sequence>
<evidence type="ECO:0000313" key="10">
    <source>
        <dbReference type="EMBL" id="NDV38845.1"/>
    </source>
</evidence>
<accession>A0A6B2LPK1</accession>
<dbReference type="PANTHER" id="PTHR12952:SF0">
    <property type="entry name" value="PROTEIN SYS1 HOMOLOG"/>
    <property type="match status" value="1"/>
</dbReference>
<proteinExistence type="inferred from homology"/>
<comment type="subcellular location">
    <subcellularLocation>
        <location evidence="1">Golgi apparatus membrane</location>
        <topology evidence="1">Multi-pass membrane protein</topology>
    </subcellularLocation>
</comment>
<feature type="transmembrane region" description="Helical" evidence="9">
    <location>
        <begin position="51"/>
        <end position="71"/>
    </location>
</feature>
<reference evidence="10" key="1">
    <citation type="journal article" date="2020" name="J. Eukaryot. Microbiol.">
        <title>De novo Sequencing, Assembly and Annotation of the Transcriptome for the Free-Living Testate Amoeba Arcella intermedia.</title>
        <authorList>
            <person name="Ribeiro G.M."/>
            <person name="Porfirio-Sousa A.L."/>
            <person name="Maurer-Alcala X.X."/>
            <person name="Katz L.A."/>
            <person name="Lahr D.J.G."/>
        </authorList>
    </citation>
    <scope>NUCLEOTIDE SEQUENCE</scope>
</reference>
<keyword evidence="5" id="KW-0653">Protein transport</keyword>
<evidence type="ECO:0000256" key="5">
    <source>
        <dbReference type="ARBA" id="ARBA00022927"/>
    </source>
</evidence>
<dbReference type="PANTHER" id="PTHR12952">
    <property type="entry name" value="SYS1"/>
    <property type="match status" value="1"/>
</dbReference>
<evidence type="ECO:0000256" key="7">
    <source>
        <dbReference type="ARBA" id="ARBA00023034"/>
    </source>
</evidence>
<dbReference type="GO" id="GO:0005829">
    <property type="term" value="C:cytosol"/>
    <property type="evidence" value="ECO:0007669"/>
    <property type="project" value="GOC"/>
</dbReference>
<dbReference type="GO" id="GO:0000139">
    <property type="term" value="C:Golgi membrane"/>
    <property type="evidence" value="ECO:0007669"/>
    <property type="project" value="UniProtKB-SubCell"/>
</dbReference>
<dbReference type="GO" id="GO:0034067">
    <property type="term" value="P:protein localization to Golgi apparatus"/>
    <property type="evidence" value="ECO:0007669"/>
    <property type="project" value="TreeGrafter"/>
</dbReference>
<organism evidence="10">
    <name type="scientific">Arcella intermedia</name>
    <dbReference type="NCBI Taxonomy" id="1963864"/>
    <lineage>
        <taxon>Eukaryota</taxon>
        <taxon>Amoebozoa</taxon>
        <taxon>Tubulinea</taxon>
        <taxon>Elardia</taxon>
        <taxon>Arcellinida</taxon>
        <taxon>Sphaerothecina</taxon>
        <taxon>Arcellidae</taxon>
        <taxon>Arcella</taxon>
    </lineage>
</organism>
<evidence type="ECO:0000256" key="6">
    <source>
        <dbReference type="ARBA" id="ARBA00022989"/>
    </source>
</evidence>
<dbReference type="EMBL" id="GIBP01009876">
    <property type="protein sequence ID" value="NDV38845.1"/>
    <property type="molecule type" value="Transcribed_RNA"/>
</dbReference>
<dbReference type="GO" id="GO:0043001">
    <property type="term" value="P:Golgi to plasma membrane protein transport"/>
    <property type="evidence" value="ECO:0007669"/>
    <property type="project" value="TreeGrafter"/>
</dbReference>
<keyword evidence="3" id="KW-0813">Transport</keyword>
<keyword evidence="7" id="KW-0333">Golgi apparatus</keyword>
<feature type="transmembrane region" description="Helical" evidence="9">
    <location>
        <begin position="78"/>
        <end position="97"/>
    </location>
</feature>
<evidence type="ECO:0000256" key="9">
    <source>
        <dbReference type="SAM" id="Phobius"/>
    </source>
</evidence>
<comment type="similarity">
    <text evidence="2">Belongs to the SYS1 family.</text>
</comment>
<keyword evidence="6 9" id="KW-1133">Transmembrane helix</keyword>